<reference evidence="1 2" key="1">
    <citation type="journal article" date="2016" name="Genome Biol. Evol.">
        <title>Comparative Genomic Analyses of the Moraxella catarrhalis Serosensitive and Seroresistant Lineages Demonstrate Their Independent Evolution.</title>
        <authorList>
            <person name="Earl J.P."/>
            <person name="de Vries S.P."/>
            <person name="Ahmed A."/>
            <person name="Powell E."/>
            <person name="Schultz M.P."/>
            <person name="Hermans P.W."/>
            <person name="Hill D.J."/>
            <person name="Zhou Z."/>
            <person name="Constantinidou C.I."/>
            <person name="Hu F.Z."/>
            <person name="Bootsma H.J."/>
            <person name="Ehrlich G.D."/>
        </authorList>
    </citation>
    <scope>NUCLEOTIDE SEQUENCE [LARGE SCALE GENOMIC DNA]</scope>
    <source>
        <strain evidence="1 2">Z7574</strain>
    </source>
</reference>
<dbReference type="AlphaFoldDB" id="A0A7Z1A4K3"/>
<accession>A0A7Z1A4K3</accession>
<dbReference type="EMBL" id="LXHE01000005">
    <property type="protein sequence ID" value="OAV01408.1"/>
    <property type="molecule type" value="Genomic_DNA"/>
</dbReference>
<name>A0A7Z1A4K3_MORCA</name>
<proteinExistence type="predicted"/>
<dbReference type="RefSeq" id="WP_064618048.1">
    <property type="nucleotide sequence ID" value="NZ_LXHE01000005.1"/>
</dbReference>
<comment type="caution">
    <text evidence="1">The sequence shown here is derived from an EMBL/GenBank/DDBJ whole genome shotgun (WGS) entry which is preliminary data.</text>
</comment>
<gene>
    <name evidence="1" type="ORF">AO382_0683</name>
</gene>
<protein>
    <submittedName>
        <fullName evidence="1">Uncharacterized protein</fullName>
    </submittedName>
</protein>
<evidence type="ECO:0000313" key="1">
    <source>
        <dbReference type="EMBL" id="OAV01408.1"/>
    </source>
</evidence>
<dbReference type="Proteomes" id="UP000078446">
    <property type="component" value="Unassembled WGS sequence"/>
</dbReference>
<organism evidence="1 2">
    <name type="scientific">Moraxella catarrhalis</name>
    <name type="common">Branhamella catarrhalis</name>
    <dbReference type="NCBI Taxonomy" id="480"/>
    <lineage>
        <taxon>Bacteria</taxon>
        <taxon>Pseudomonadati</taxon>
        <taxon>Pseudomonadota</taxon>
        <taxon>Gammaproteobacteria</taxon>
        <taxon>Moraxellales</taxon>
        <taxon>Moraxellaceae</taxon>
        <taxon>Moraxella</taxon>
    </lineage>
</organism>
<sequence length="61" mass="6913">MSRNETFKIISHSEGGAYGAGMAQALIDKGYKVETLLRLNKKYYYNPNNGKFYEGKVENGF</sequence>
<evidence type="ECO:0000313" key="2">
    <source>
        <dbReference type="Proteomes" id="UP000078446"/>
    </source>
</evidence>